<sequence length="405" mass="42018">MIDNRVYTVAGAKGGVGKTTTSINLGAALAQTGYSTVTVELDLAMANLVDFLEIDIDVSEATTLHDVLAGEADAKAAIYETDTDLSVVPSGTDLAGYAGTDLDRLPEVVETLRWHHDVVLLDTPAGLSEETMRPIQVADDVVLVSTPRVASIRNVRNTLELADRVDTDVRGLVLTKSGTGASPGADRIADFLDVELLGHVPEDDAVPHSQDKGFPVISNAPKSGAAIAYRKIAGQLVEGPPSPDSTASSVDAAGTDSARDAGQTDDATAGRTVAPEAYGRETTVGPAEAGPDEEPRRQHTPADETSTDEGTRPRASVTEEPGREGATTDSGVADDDHAGGPAPVGGTSTDEVTKTATAESDEAGRSARAQTGDAPERESVMNDDDEESTANERSLGAQIRSLFGF</sequence>
<feature type="compositionally biased region" description="Basic and acidic residues" evidence="1">
    <location>
        <begin position="293"/>
        <end position="302"/>
    </location>
</feature>
<feature type="compositionally biased region" description="Polar residues" evidence="1">
    <location>
        <begin position="346"/>
        <end position="358"/>
    </location>
</feature>
<organism evidence="3 4">
    <name type="scientific">Haloarcula pellucida</name>
    <dbReference type="NCBI Taxonomy" id="1427151"/>
    <lineage>
        <taxon>Archaea</taxon>
        <taxon>Methanobacteriati</taxon>
        <taxon>Methanobacteriota</taxon>
        <taxon>Stenosarchaea group</taxon>
        <taxon>Halobacteria</taxon>
        <taxon>Halobacteriales</taxon>
        <taxon>Haloarculaceae</taxon>
        <taxon>Haloarcula</taxon>
    </lineage>
</organism>
<evidence type="ECO:0000313" key="3">
    <source>
        <dbReference type="EMBL" id="GGN85128.1"/>
    </source>
</evidence>
<dbReference type="EMBL" id="BMOU01000001">
    <property type="protein sequence ID" value="GGN85128.1"/>
    <property type="molecule type" value="Genomic_DNA"/>
</dbReference>
<dbReference type="PANTHER" id="PTHR43384">
    <property type="entry name" value="SEPTUM SITE-DETERMINING PROTEIN MIND HOMOLOG, CHLOROPLASTIC-RELATED"/>
    <property type="match status" value="1"/>
</dbReference>
<dbReference type="GO" id="GO:0051782">
    <property type="term" value="P:negative regulation of cell division"/>
    <property type="evidence" value="ECO:0007669"/>
    <property type="project" value="TreeGrafter"/>
</dbReference>
<dbReference type="GO" id="GO:0016887">
    <property type="term" value="F:ATP hydrolysis activity"/>
    <property type="evidence" value="ECO:0007669"/>
    <property type="project" value="TreeGrafter"/>
</dbReference>
<dbReference type="RefSeq" id="WP_188993600.1">
    <property type="nucleotide sequence ID" value="NZ_BMOU01000001.1"/>
</dbReference>
<reference evidence="3" key="2">
    <citation type="submission" date="2020-09" db="EMBL/GenBank/DDBJ databases">
        <authorList>
            <person name="Sun Q."/>
            <person name="Ohkuma M."/>
        </authorList>
    </citation>
    <scope>NUCLEOTIDE SEQUENCE</scope>
    <source>
        <strain evidence="3">JCM 17820</strain>
    </source>
</reference>
<dbReference type="SUPFAM" id="SSF52540">
    <property type="entry name" value="P-loop containing nucleoside triphosphate hydrolases"/>
    <property type="match status" value="1"/>
</dbReference>
<reference evidence="3" key="1">
    <citation type="journal article" date="2014" name="Int. J. Syst. Evol. Microbiol.">
        <title>Complete genome sequence of Corynebacterium casei LMG S-19264T (=DSM 44701T), isolated from a smear-ripened cheese.</title>
        <authorList>
            <consortium name="US DOE Joint Genome Institute (JGI-PGF)"/>
            <person name="Walter F."/>
            <person name="Albersmeier A."/>
            <person name="Kalinowski J."/>
            <person name="Ruckert C."/>
        </authorList>
    </citation>
    <scope>NUCLEOTIDE SEQUENCE</scope>
    <source>
        <strain evidence="3">JCM 17820</strain>
    </source>
</reference>
<dbReference type="InterPro" id="IPR050625">
    <property type="entry name" value="ParA/MinD_ATPase"/>
</dbReference>
<evidence type="ECO:0000313" key="4">
    <source>
        <dbReference type="Proteomes" id="UP000605784"/>
    </source>
</evidence>
<proteinExistence type="predicted"/>
<feature type="region of interest" description="Disordered" evidence="1">
    <location>
        <begin position="236"/>
        <end position="405"/>
    </location>
</feature>
<dbReference type="InterPro" id="IPR025669">
    <property type="entry name" value="AAA_dom"/>
</dbReference>
<dbReference type="AlphaFoldDB" id="A0A830GI85"/>
<feature type="domain" description="AAA" evidence="2">
    <location>
        <begin position="5"/>
        <end position="166"/>
    </location>
</feature>
<dbReference type="PANTHER" id="PTHR43384:SF10">
    <property type="entry name" value="ATPASE INVOLVED IN CHROMOSOME PARTITIONING, PARA_MIND FAMILY"/>
    <property type="match status" value="1"/>
</dbReference>
<dbReference type="InterPro" id="IPR027417">
    <property type="entry name" value="P-loop_NTPase"/>
</dbReference>
<dbReference type="Proteomes" id="UP000605784">
    <property type="component" value="Unassembled WGS sequence"/>
</dbReference>
<keyword evidence="4" id="KW-1185">Reference proteome</keyword>
<evidence type="ECO:0000256" key="1">
    <source>
        <dbReference type="SAM" id="MobiDB-lite"/>
    </source>
</evidence>
<dbReference type="Pfam" id="PF13614">
    <property type="entry name" value="AAA_31"/>
    <property type="match status" value="1"/>
</dbReference>
<dbReference type="GO" id="GO:0005829">
    <property type="term" value="C:cytosol"/>
    <property type="evidence" value="ECO:0007669"/>
    <property type="project" value="TreeGrafter"/>
</dbReference>
<evidence type="ECO:0000259" key="2">
    <source>
        <dbReference type="Pfam" id="PF13614"/>
    </source>
</evidence>
<dbReference type="Gene3D" id="3.40.50.300">
    <property type="entry name" value="P-loop containing nucleotide triphosphate hydrolases"/>
    <property type="match status" value="1"/>
</dbReference>
<comment type="caution">
    <text evidence="3">The sequence shown here is derived from an EMBL/GenBank/DDBJ whole genome shotgun (WGS) entry which is preliminary data.</text>
</comment>
<accession>A0A830GI85</accession>
<protein>
    <recommendedName>
        <fullName evidence="2">AAA domain-containing protein</fullName>
    </recommendedName>
</protein>
<dbReference type="GO" id="GO:0005524">
    <property type="term" value="F:ATP binding"/>
    <property type="evidence" value="ECO:0007669"/>
    <property type="project" value="UniProtKB-KW"/>
</dbReference>
<gene>
    <name evidence="3" type="ORF">GCM10009030_01280</name>
</gene>
<name>A0A830GI85_9EURY</name>
<dbReference type="GO" id="GO:0009898">
    <property type="term" value="C:cytoplasmic side of plasma membrane"/>
    <property type="evidence" value="ECO:0007669"/>
    <property type="project" value="TreeGrafter"/>
</dbReference>